<name>A0ACC2WB08_9TREE</name>
<comment type="caution">
    <text evidence="1">The sequence shown here is derived from an EMBL/GenBank/DDBJ whole genome shotgun (WGS) entry which is preliminary data.</text>
</comment>
<accession>A0ACC2WB08</accession>
<sequence>MPAAAAAAEAHGGYTSCAVFSHFLLRPACTAAAKEIAEIDTHALLRWAVTQQASAIECGGFRGRTNKLVDGCYGWWVGGLFAVLESLVRGEDESDGKSNSSADGGEWEDVAGRDMLFNRIALQEYILIAAQSSKGGLCDKPVK</sequence>
<evidence type="ECO:0000313" key="2">
    <source>
        <dbReference type="Proteomes" id="UP001241377"/>
    </source>
</evidence>
<organism evidence="1 2">
    <name type="scientific">Naganishia cerealis</name>
    <dbReference type="NCBI Taxonomy" id="610337"/>
    <lineage>
        <taxon>Eukaryota</taxon>
        <taxon>Fungi</taxon>
        <taxon>Dikarya</taxon>
        <taxon>Basidiomycota</taxon>
        <taxon>Agaricomycotina</taxon>
        <taxon>Tremellomycetes</taxon>
        <taxon>Filobasidiales</taxon>
        <taxon>Filobasidiaceae</taxon>
        <taxon>Naganishia</taxon>
    </lineage>
</organism>
<reference evidence="1" key="1">
    <citation type="submission" date="2023-04" db="EMBL/GenBank/DDBJ databases">
        <title>Draft Genome sequencing of Naganishia species isolated from polar environments using Oxford Nanopore Technology.</title>
        <authorList>
            <person name="Leo P."/>
            <person name="Venkateswaran K."/>
        </authorList>
    </citation>
    <scope>NUCLEOTIDE SEQUENCE</scope>
    <source>
        <strain evidence="1">MNA-CCFEE 5261</strain>
    </source>
</reference>
<keyword evidence="2" id="KW-1185">Reference proteome</keyword>
<dbReference type="EMBL" id="JASBWR010000019">
    <property type="protein sequence ID" value="KAJ9108591.1"/>
    <property type="molecule type" value="Genomic_DNA"/>
</dbReference>
<evidence type="ECO:0000313" key="1">
    <source>
        <dbReference type="EMBL" id="KAJ9108591.1"/>
    </source>
</evidence>
<gene>
    <name evidence="1" type="ORF">QFC19_002307</name>
</gene>
<proteinExistence type="predicted"/>
<protein>
    <submittedName>
        <fullName evidence="1">Uncharacterized protein</fullName>
    </submittedName>
</protein>
<dbReference type="Proteomes" id="UP001241377">
    <property type="component" value="Unassembled WGS sequence"/>
</dbReference>